<dbReference type="EMBL" id="JBANQN010000002">
    <property type="protein sequence ID" value="KAK6798020.1"/>
    <property type="molecule type" value="Genomic_DNA"/>
</dbReference>
<keyword evidence="2" id="KW-1185">Reference proteome</keyword>
<protein>
    <submittedName>
        <fullName evidence="1">Uncharacterized protein</fullName>
    </submittedName>
</protein>
<dbReference type="AlphaFoldDB" id="A0AAN8U180"/>
<evidence type="ECO:0000313" key="2">
    <source>
        <dbReference type="Proteomes" id="UP001371456"/>
    </source>
</evidence>
<name>A0AAN8U180_SOLBU</name>
<gene>
    <name evidence="1" type="ORF">RDI58_005722</name>
</gene>
<organism evidence="1 2">
    <name type="scientific">Solanum bulbocastanum</name>
    <name type="common">Wild potato</name>
    <dbReference type="NCBI Taxonomy" id="147425"/>
    <lineage>
        <taxon>Eukaryota</taxon>
        <taxon>Viridiplantae</taxon>
        <taxon>Streptophyta</taxon>
        <taxon>Embryophyta</taxon>
        <taxon>Tracheophyta</taxon>
        <taxon>Spermatophyta</taxon>
        <taxon>Magnoliopsida</taxon>
        <taxon>eudicotyledons</taxon>
        <taxon>Gunneridae</taxon>
        <taxon>Pentapetalae</taxon>
        <taxon>asterids</taxon>
        <taxon>lamiids</taxon>
        <taxon>Solanales</taxon>
        <taxon>Solanaceae</taxon>
        <taxon>Solanoideae</taxon>
        <taxon>Solaneae</taxon>
        <taxon>Solanum</taxon>
    </lineage>
</organism>
<comment type="caution">
    <text evidence="1">The sequence shown here is derived from an EMBL/GenBank/DDBJ whole genome shotgun (WGS) entry which is preliminary data.</text>
</comment>
<sequence>MYNLEAQSGCLALESLLRIALVHPNVSCNFVDIERSVFVIPANLMIFLSGFLRFCSFARSEDDLLCTRGSPLPLLLLSRGFGIHLSSIIKLNASDGLFKLSGYISGPDVYTVKAIQAQIDG</sequence>
<proteinExistence type="predicted"/>
<evidence type="ECO:0000313" key="1">
    <source>
        <dbReference type="EMBL" id="KAK6798020.1"/>
    </source>
</evidence>
<accession>A0AAN8U180</accession>
<reference evidence="1 2" key="1">
    <citation type="submission" date="2024-02" db="EMBL/GenBank/DDBJ databases">
        <title>de novo genome assembly of Solanum bulbocastanum strain 11H21.</title>
        <authorList>
            <person name="Hosaka A.J."/>
        </authorList>
    </citation>
    <scope>NUCLEOTIDE SEQUENCE [LARGE SCALE GENOMIC DNA]</scope>
    <source>
        <tissue evidence="1">Young leaves</tissue>
    </source>
</reference>
<dbReference type="Proteomes" id="UP001371456">
    <property type="component" value="Unassembled WGS sequence"/>
</dbReference>